<keyword evidence="4 11" id="KW-0808">Transferase</keyword>
<name>A0A9W5ATM9_CAMHY</name>
<dbReference type="GO" id="GO:0003677">
    <property type="term" value="F:DNA binding"/>
    <property type="evidence" value="ECO:0007669"/>
    <property type="project" value="InterPro"/>
</dbReference>
<reference evidence="11 12" key="1">
    <citation type="submission" date="2015-11" db="EMBL/GenBank/DDBJ databases">
        <authorList>
            <consortium name="Pathogen Informatics"/>
        </authorList>
    </citation>
    <scope>NUCLEOTIDE SEQUENCE [LARGE SCALE GENOMIC DNA]</scope>
    <source>
        <strain evidence="11 12">007A-0283</strain>
    </source>
</reference>
<evidence type="ECO:0000313" key="11">
    <source>
        <dbReference type="EMBL" id="CUU84492.1"/>
    </source>
</evidence>
<dbReference type="SUPFAM" id="SSF53335">
    <property type="entry name" value="S-adenosyl-L-methionine-dependent methyltransferases"/>
    <property type="match status" value="1"/>
</dbReference>
<evidence type="ECO:0000256" key="5">
    <source>
        <dbReference type="ARBA" id="ARBA00022691"/>
    </source>
</evidence>
<dbReference type="RefSeq" id="WP_059430266.1">
    <property type="nucleotide sequence ID" value="NZ_CP040464.1"/>
</dbReference>
<comment type="caution">
    <text evidence="11">The sequence shown here is derived from an EMBL/GenBank/DDBJ whole genome shotgun (WGS) entry which is preliminary data.</text>
</comment>
<comment type="catalytic activity">
    <reaction evidence="7">
        <text>a 2'-deoxyadenosine in DNA + S-adenosyl-L-methionine = an N(6)-methyl-2'-deoxyadenosine in DNA + S-adenosyl-L-homocysteine + H(+)</text>
        <dbReference type="Rhea" id="RHEA:15197"/>
        <dbReference type="Rhea" id="RHEA-COMP:12418"/>
        <dbReference type="Rhea" id="RHEA-COMP:12419"/>
        <dbReference type="ChEBI" id="CHEBI:15378"/>
        <dbReference type="ChEBI" id="CHEBI:57856"/>
        <dbReference type="ChEBI" id="CHEBI:59789"/>
        <dbReference type="ChEBI" id="CHEBI:90615"/>
        <dbReference type="ChEBI" id="CHEBI:90616"/>
        <dbReference type="EC" id="2.1.1.72"/>
    </reaction>
</comment>
<evidence type="ECO:0000256" key="7">
    <source>
        <dbReference type="ARBA" id="ARBA00047942"/>
    </source>
</evidence>
<dbReference type="EC" id="2.1.1.72" evidence="2"/>
<feature type="coiled-coil region" evidence="8">
    <location>
        <begin position="772"/>
        <end position="799"/>
    </location>
</feature>
<dbReference type="Pfam" id="PF02384">
    <property type="entry name" value="N6_Mtase"/>
    <property type="match status" value="1"/>
</dbReference>
<dbReference type="AlphaFoldDB" id="A0A9W5ATM9"/>
<dbReference type="InterPro" id="IPR051537">
    <property type="entry name" value="DNA_Adenine_Mtase"/>
</dbReference>
<organism evidence="11 12">
    <name type="scientific">Campylobacter hyointestinalis subsp. hyointestinalis</name>
    <dbReference type="NCBI Taxonomy" id="91352"/>
    <lineage>
        <taxon>Bacteria</taxon>
        <taxon>Pseudomonadati</taxon>
        <taxon>Campylobacterota</taxon>
        <taxon>Epsilonproteobacteria</taxon>
        <taxon>Campylobacterales</taxon>
        <taxon>Campylobacteraceae</taxon>
        <taxon>Campylobacter</taxon>
    </lineage>
</organism>
<dbReference type="Pfam" id="PF12161">
    <property type="entry name" value="HsdM_N"/>
    <property type="match status" value="1"/>
</dbReference>
<keyword evidence="6" id="KW-0680">Restriction system</keyword>
<evidence type="ECO:0000256" key="4">
    <source>
        <dbReference type="ARBA" id="ARBA00022679"/>
    </source>
</evidence>
<gene>
    <name evidence="11" type="primary">hsdM_1</name>
    <name evidence="11" type="ORF">ERS739223_01122</name>
</gene>
<dbReference type="EMBL" id="FAVC01000002">
    <property type="protein sequence ID" value="CUU84492.1"/>
    <property type="molecule type" value="Genomic_DNA"/>
</dbReference>
<evidence type="ECO:0000256" key="6">
    <source>
        <dbReference type="ARBA" id="ARBA00022747"/>
    </source>
</evidence>
<dbReference type="GO" id="GO:0008170">
    <property type="term" value="F:N-methyltransferase activity"/>
    <property type="evidence" value="ECO:0007669"/>
    <property type="project" value="InterPro"/>
</dbReference>
<dbReference type="Gene3D" id="3.40.50.150">
    <property type="entry name" value="Vaccinia Virus protein VP39"/>
    <property type="match status" value="1"/>
</dbReference>
<dbReference type="GO" id="GO:0009007">
    <property type="term" value="F:site-specific DNA-methyltransferase (adenine-specific) activity"/>
    <property type="evidence" value="ECO:0007669"/>
    <property type="project" value="UniProtKB-EC"/>
</dbReference>
<accession>A0A9W5ATM9</accession>
<feature type="domain" description="N6 adenine-specific DNA methyltransferase N-terminal" evidence="10">
    <location>
        <begin position="6"/>
        <end position="149"/>
    </location>
</feature>
<dbReference type="InterPro" id="IPR029063">
    <property type="entry name" value="SAM-dependent_MTases_sf"/>
</dbReference>
<dbReference type="InterPro" id="IPR002052">
    <property type="entry name" value="DNA_methylase_N6_adenine_CS"/>
</dbReference>
<evidence type="ECO:0000313" key="12">
    <source>
        <dbReference type="Proteomes" id="UP000052245"/>
    </source>
</evidence>
<keyword evidence="5" id="KW-0949">S-adenosyl-L-methionine</keyword>
<dbReference type="PANTHER" id="PTHR42933:SF1">
    <property type="entry name" value="SITE-SPECIFIC DNA-METHYLTRANSFERASE (ADENINE-SPECIFIC)"/>
    <property type="match status" value="1"/>
</dbReference>
<evidence type="ECO:0000256" key="8">
    <source>
        <dbReference type="SAM" id="Coils"/>
    </source>
</evidence>
<dbReference type="Gene3D" id="1.20.1260.30">
    <property type="match status" value="1"/>
</dbReference>
<keyword evidence="8" id="KW-0175">Coiled coil</keyword>
<dbReference type="GO" id="GO:0032259">
    <property type="term" value="P:methylation"/>
    <property type="evidence" value="ECO:0007669"/>
    <property type="project" value="UniProtKB-KW"/>
</dbReference>
<dbReference type="InterPro" id="IPR038333">
    <property type="entry name" value="T1MK-like_N_sf"/>
</dbReference>
<dbReference type="PANTHER" id="PTHR42933">
    <property type="entry name" value="SLR6095 PROTEIN"/>
    <property type="match status" value="1"/>
</dbReference>
<evidence type="ECO:0000256" key="1">
    <source>
        <dbReference type="ARBA" id="ARBA00006594"/>
    </source>
</evidence>
<dbReference type="InterPro" id="IPR004546">
    <property type="entry name" value="Restrct_endonuc_T1M"/>
</dbReference>
<sequence length="829" mass="94530">MTKQQLAKIIWEGANNLRSKMEASEYKDYMLGFMFYNFLSQKELEFLKKEKWSDDEIKALKDDDEYGQNVKESLGYVISYENLFSTWVELGKDLKISNVIEALNVFEDKNIAENKKEVFSGIFDTLRSGIISLGKTATDQASAIQKLISLIKQIPISSKDSYDVLGFVYEYLISMFAANAGKKAGEFYTPHEVSLLMSHIVAKHLKNRDTIKIYDPTSGSGSLLINIGKAFTAYGKDKNKINYYAQELRQNTFNLTRMNLIMRDVLADNIFVKNADTLKDDWPDMLDRNGEPFRMDAVVSNPPYSQKWEVVEGKTAADPRFSYGVAPKTKADYAFLLHDLSHTANDGIVTIVLPHGVLFRGGSEAEIRKNLILNNHIDTIIGLPPNIFFGTGIPTIIMVLKRRSVDTKNDILFIDAKDGFEKIGKNNRLRPRDIKKITDTIKERKSLLGYSYVASLDEIQANEYNLNIPRYISPQNDEISDDLYASINGGIPNYQIDALNEFWSEFKNLRIEAFSKIDENYSTLNLSTDELKANKDIIKFKEKFASKFLSFKDFLNKILLDQIPANATSTLELASNELAKSFKNIALIDYYDAFGVLDSIFKVISTDIEILNTEGKEALRQSTYLKEQSGYDGKIIPFKIIKERYLIDDLIQISKLENELNTLSSLFDEMIEGLDLDDKEQIFSDDKLDSKALKRLASDETSVFYKLFKNKEKQKDLDKEIKKTQIELNQKARQTLETLSYDEVLKCLEIKWIEPIINGILALCDDKIGEFISKILNLNERYKDTLKDLDSKIKALSDKLVADIANLKCDDKNDQKALNELMALLKGSL</sequence>
<dbReference type="GO" id="GO:0009307">
    <property type="term" value="P:DNA restriction-modification system"/>
    <property type="evidence" value="ECO:0007669"/>
    <property type="project" value="UniProtKB-KW"/>
</dbReference>
<evidence type="ECO:0000259" key="9">
    <source>
        <dbReference type="Pfam" id="PF02384"/>
    </source>
</evidence>
<dbReference type="PROSITE" id="PS00092">
    <property type="entry name" value="N6_MTASE"/>
    <property type="match status" value="1"/>
</dbReference>
<dbReference type="PRINTS" id="PR00507">
    <property type="entry name" value="N12N6MTFRASE"/>
</dbReference>
<comment type="similarity">
    <text evidence="1">Belongs to the N(4)/N(6)-methyltransferase family.</text>
</comment>
<evidence type="ECO:0000259" key="10">
    <source>
        <dbReference type="Pfam" id="PF12161"/>
    </source>
</evidence>
<proteinExistence type="inferred from homology"/>
<dbReference type="InterPro" id="IPR003356">
    <property type="entry name" value="DNA_methylase_A-5"/>
</dbReference>
<feature type="domain" description="DNA methylase adenine-specific" evidence="9">
    <location>
        <begin position="161"/>
        <end position="476"/>
    </location>
</feature>
<dbReference type="NCBIfam" id="TIGR00497">
    <property type="entry name" value="hsdM"/>
    <property type="match status" value="1"/>
</dbReference>
<evidence type="ECO:0000256" key="2">
    <source>
        <dbReference type="ARBA" id="ARBA00011900"/>
    </source>
</evidence>
<dbReference type="InterPro" id="IPR022749">
    <property type="entry name" value="D12N6_MeTrfase_N"/>
</dbReference>
<dbReference type="Proteomes" id="UP000052245">
    <property type="component" value="Unassembled WGS sequence"/>
</dbReference>
<protein>
    <recommendedName>
        <fullName evidence="2">site-specific DNA-methyltransferase (adenine-specific)</fullName>
        <ecNumber evidence="2">2.1.1.72</ecNumber>
    </recommendedName>
</protein>
<evidence type="ECO:0000256" key="3">
    <source>
        <dbReference type="ARBA" id="ARBA00022603"/>
    </source>
</evidence>
<keyword evidence="3 11" id="KW-0489">Methyltransferase</keyword>